<accession>A0A545V170</accession>
<sequence length="170" mass="19434">MLAYFVSFYDIPITDPTTSPDGDDDLESIIIRDPDTAVDQLESILGLIEDNFTRFRHRAAEMVTYSRPAPRTKRSRFADETQHTLRMKRYKDESPESDHSDAHASTRLGWAIRSTPSSQRPSATPELRRQARELARAQERARMSHQSSDDDALTSANPNTSPREPHRIPR</sequence>
<evidence type="ECO:0000256" key="1">
    <source>
        <dbReference type="SAM" id="MobiDB-lite"/>
    </source>
</evidence>
<dbReference type="EMBL" id="SPUK01000007">
    <property type="protein sequence ID" value="TQV95475.1"/>
    <property type="molecule type" value="Genomic_DNA"/>
</dbReference>
<comment type="caution">
    <text evidence="2">The sequence shown here is derived from an EMBL/GenBank/DDBJ whole genome shotgun (WGS) entry which is preliminary data.</text>
</comment>
<evidence type="ECO:0000313" key="2">
    <source>
        <dbReference type="EMBL" id="TQV95475.1"/>
    </source>
</evidence>
<reference evidence="2 3" key="1">
    <citation type="journal article" date="2019" name="Appl. Microbiol. Biotechnol.">
        <title>Genome sequence of Isaria javanica and comparative genome analysis insights into family S53 peptidase evolution in fungal entomopathogens.</title>
        <authorList>
            <person name="Lin R."/>
            <person name="Zhang X."/>
            <person name="Xin B."/>
            <person name="Zou M."/>
            <person name="Gao Y."/>
            <person name="Qin F."/>
            <person name="Hu Q."/>
            <person name="Xie B."/>
            <person name="Cheng X."/>
        </authorList>
    </citation>
    <scope>NUCLEOTIDE SEQUENCE [LARGE SCALE GENOMIC DNA]</scope>
    <source>
        <strain evidence="2 3">IJ1G</strain>
    </source>
</reference>
<feature type="compositionally biased region" description="Basic and acidic residues" evidence="1">
    <location>
        <begin position="126"/>
        <end position="142"/>
    </location>
</feature>
<dbReference type="OrthoDB" id="5023404at2759"/>
<feature type="compositionally biased region" description="Basic and acidic residues" evidence="1">
    <location>
        <begin position="90"/>
        <end position="104"/>
    </location>
</feature>
<proteinExistence type="predicted"/>
<feature type="region of interest" description="Disordered" evidence="1">
    <location>
        <begin position="66"/>
        <end position="170"/>
    </location>
</feature>
<name>A0A545V170_9HYPO</name>
<evidence type="ECO:0000313" key="3">
    <source>
        <dbReference type="Proteomes" id="UP000315783"/>
    </source>
</evidence>
<dbReference type="Proteomes" id="UP000315783">
    <property type="component" value="Unassembled WGS sequence"/>
</dbReference>
<dbReference type="AlphaFoldDB" id="A0A545V170"/>
<organism evidence="2 3">
    <name type="scientific">Cordyceps javanica</name>
    <dbReference type="NCBI Taxonomy" id="43265"/>
    <lineage>
        <taxon>Eukaryota</taxon>
        <taxon>Fungi</taxon>
        <taxon>Dikarya</taxon>
        <taxon>Ascomycota</taxon>
        <taxon>Pezizomycotina</taxon>
        <taxon>Sordariomycetes</taxon>
        <taxon>Hypocreomycetidae</taxon>
        <taxon>Hypocreales</taxon>
        <taxon>Cordycipitaceae</taxon>
        <taxon>Cordyceps</taxon>
    </lineage>
</organism>
<dbReference type="STRING" id="43265.A0A545V170"/>
<protein>
    <submittedName>
        <fullName evidence="2">Uncharacterized protein</fullName>
    </submittedName>
</protein>
<keyword evidence="3" id="KW-1185">Reference proteome</keyword>
<gene>
    <name evidence="2" type="ORF">IF1G_05304</name>
</gene>